<dbReference type="Gene3D" id="3.30.2350.20">
    <property type="entry name" value="TruD, catalytic domain"/>
    <property type="match status" value="2"/>
</dbReference>
<dbReference type="PANTHER" id="PTHR13326:SF21">
    <property type="entry name" value="PSEUDOURIDYLATE SYNTHASE PUS7L"/>
    <property type="match status" value="1"/>
</dbReference>
<dbReference type="GO" id="GO:0009982">
    <property type="term" value="F:pseudouridine synthase activity"/>
    <property type="evidence" value="ECO:0007669"/>
    <property type="project" value="InterPro"/>
</dbReference>
<dbReference type="SUPFAM" id="SSF55120">
    <property type="entry name" value="Pseudouridine synthase"/>
    <property type="match status" value="1"/>
</dbReference>
<dbReference type="EMBL" id="CP006868">
    <property type="protein sequence ID" value="UXD22371.1"/>
    <property type="molecule type" value="Genomic_DNA"/>
</dbReference>
<organism evidence="4 5">
    <name type="scientific">Ignicoccus pacificus DSM 13166</name>
    <dbReference type="NCBI Taxonomy" id="940294"/>
    <lineage>
        <taxon>Archaea</taxon>
        <taxon>Thermoproteota</taxon>
        <taxon>Thermoprotei</taxon>
        <taxon>Desulfurococcales</taxon>
        <taxon>Desulfurococcaceae</taxon>
        <taxon>Ignicoccus</taxon>
    </lineage>
</organism>
<evidence type="ECO:0000259" key="3">
    <source>
        <dbReference type="PROSITE" id="PS50984"/>
    </source>
</evidence>
<dbReference type="GO" id="GO:0003723">
    <property type="term" value="F:RNA binding"/>
    <property type="evidence" value="ECO:0007669"/>
    <property type="project" value="InterPro"/>
</dbReference>
<dbReference type="GO" id="GO:0001522">
    <property type="term" value="P:pseudouridine synthesis"/>
    <property type="evidence" value="ECO:0007669"/>
    <property type="project" value="InterPro"/>
</dbReference>
<evidence type="ECO:0000256" key="2">
    <source>
        <dbReference type="ARBA" id="ARBA00023235"/>
    </source>
</evidence>
<evidence type="ECO:0000313" key="5">
    <source>
        <dbReference type="Proteomes" id="UP001063698"/>
    </source>
</evidence>
<evidence type="ECO:0000256" key="1">
    <source>
        <dbReference type="ARBA" id="ARBA00007953"/>
    </source>
</evidence>
<reference evidence="4" key="1">
    <citation type="submission" date="2013-11" db="EMBL/GenBank/DDBJ databases">
        <title>Comparative genomics of Ignicoccus.</title>
        <authorList>
            <person name="Podar M."/>
        </authorList>
    </citation>
    <scope>NUCLEOTIDE SEQUENCE</scope>
    <source>
        <strain evidence="4">DSM 13166</strain>
    </source>
</reference>
<proteinExistence type="inferred from homology"/>
<dbReference type="Pfam" id="PF01142">
    <property type="entry name" value="TruD"/>
    <property type="match status" value="1"/>
</dbReference>
<dbReference type="PROSITE" id="PS50984">
    <property type="entry name" value="TRUD"/>
    <property type="match status" value="1"/>
</dbReference>
<name>A0A977KB61_9CREN</name>
<dbReference type="Gene3D" id="3.30.70.3160">
    <property type="match status" value="1"/>
</dbReference>
<dbReference type="InterPro" id="IPR011760">
    <property type="entry name" value="PsdUridine_synth_TruD_insert"/>
</dbReference>
<dbReference type="PANTHER" id="PTHR13326">
    <property type="entry name" value="TRNA PSEUDOURIDINE SYNTHASE D"/>
    <property type="match status" value="1"/>
</dbReference>
<sequence length="348" mass="40734">MIHPIDAYIGLKRFFTSTIPPCRIWLQRPEDFHVIEIPKVYDVDENLYLLLKQNVDTFNAIEEIEKGLGGRWVWSGLKDSNAITVQHVSSKVDVGEWRWKRKNKCLYLKKIGKGGVKRGDLKANLFIIRLRSKCDIEGYVKETLDEMKDVPGIYSYQRFGTRRPITHVVGKMVLLGRWEEAINVLLGEPTPWESERAREVRRLYYEMGPKAYLDAPPYLNIERKVARALLKGLPPRKALLSLPQFEIFLGAFQAYIYNKALTDLKWYNRTPGYDTYDLYKEYFKEEGIEKRSLKKFKVRSFRRSPKYNAKVVLRKSAEGLFLIFTLPKGYYATTLLREIIKGDPKEFS</sequence>
<keyword evidence="5" id="KW-1185">Reference proteome</keyword>
<dbReference type="InterPro" id="IPR020103">
    <property type="entry name" value="PsdUridine_synth_cat_dom_sf"/>
</dbReference>
<dbReference type="AlphaFoldDB" id="A0A977KB61"/>
<protein>
    <recommendedName>
        <fullName evidence="3">TRUD domain-containing protein</fullName>
    </recommendedName>
</protein>
<dbReference type="Gene3D" id="1.10.1510.30">
    <property type="match status" value="1"/>
</dbReference>
<feature type="domain" description="TRUD" evidence="3">
    <location>
        <begin position="149"/>
        <end position="348"/>
    </location>
</feature>
<dbReference type="KEGG" id="ipc:IPA_03995"/>
<evidence type="ECO:0000313" key="4">
    <source>
        <dbReference type="EMBL" id="UXD22371.1"/>
    </source>
</evidence>
<accession>A0A977KB61</accession>
<dbReference type="Proteomes" id="UP001063698">
    <property type="component" value="Chromosome"/>
</dbReference>
<keyword evidence="2" id="KW-0413">Isomerase</keyword>
<comment type="similarity">
    <text evidence="1">Belongs to the pseudouridine synthase TruD family.</text>
</comment>
<gene>
    <name evidence="4" type="ORF">IPA_03995</name>
</gene>
<dbReference type="InterPro" id="IPR042214">
    <property type="entry name" value="TruD_catalytic"/>
</dbReference>
<dbReference type="InterPro" id="IPR001656">
    <property type="entry name" value="PsdUridine_synth_TruD"/>
</dbReference>